<organism evidence="3 4">
    <name type="scientific">Streptomyces aidingensis</name>
    <dbReference type="NCBI Taxonomy" id="910347"/>
    <lineage>
        <taxon>Bacteria</taxon>
        <taxon>Bacillati</taxon>
        <taxon>Actinomycetota</taxon>
        <taxon>Actinomycetes</taxon>
        <taxon>Kitasatosporales</taxon>
        <taxon>Streptomycetaceae</taxon>
        <taxon>Streptomyces</taxon>
    </lineage>
</organism>
<reference evidence="3 4" key="1">
    <citation type="submission" date="2016-10" db="EMBL/GenBank/DDBJ databases">
        <authorList>
            <person name="de Groot N.N."/>
        </authorList>
    </citation>
    <scope>NUCLEOTIDE SEQUENCE [LARGE SCALE GENOMIC DNA]</scope>
    <source>
        <strain evidence="3 4">CGMCC 4.5739</strain>
    </source>
</reference>
<dbReference type="InterPro" id="IPR016032">
    <property type="entry name" value="Sig_transdc_resp-reg_C-effctor"/>
</dbReference>
<dbReference type="SMART" id="SM00421">
    <property type="entry name" value="HTH_LUXR"/>
    <property type="match status" value="1"/>
</dbReference>
<dbReference type="InterPro" id="IPR000792">
    <property type="entry name" value="Tscrpt_reg_LuxR_C"/>
</dbReference>
<dbReference type="EMBL" id="FOLM01000007">
    <property type="protein sequence ID" value="SFC88282.1"/>
    <property type="molecule type" value="Genomic_DNA"/>
</dbReference>
<accession>A0A1I1MTQ0</accession>
<dbReference type="RefSeq" id="WP_107365126.1">
    <property type="nucleotide sequence ID" value="NZ_FOLM01000007.1"/>
</dbReference>
<dbReference type="PANTHER" id="PTHR34293:SF1">
    <property type="entry name" value="HTH-TYPE TRANSCRIPTIONAL REGULATOR TRMBL2"/>
    <property type="match status" value="1"/>
</dbReference>
<feature type="region of interest" description="Disordered" evidence="1">
    <location>
        <begin position="1"/>
        <end position="50"/>
    </location>
</feature>
<dbReference type="CDD" id="cd06170">
    <property type="entry name" value="LuxR_C_like"/>
    <property type="match status" value="1"/>
</dbReference>
<dbReference type="Gene3D" id="1.10.10.10">
    <property type="entry name" value="Winged helix-like DNA-binding domain superfamily/Winged helix DNA-binding domain"/>
    <property type="match status" value="1"/>
</dbReference>
<evidence type="ECO:0000313" key="4">
    <source>
        <dbReference type="Proteomes" id="UP000199207"/>
    </source>
</evidence>
<dbReference type="GO" id="GO:0006355">
    <property type="term" value="P:regulation of DNA-templated transcription"/>
    <property type="evidence" value="ECO:0007669"/>
    <property type="project" value="InterPro"/>
</dbReference>
<gene>
    <name evidence="3" type="ORF">SAMN05421773_10738</name>
</gene>
<evidence type="ECO:0000259" key="2">
    <source>
        <dbReference type="SMART" id="SM00421"/>
    </source>
</evidence>
<feature type="region of interest" description="Disordered" evidence="1">
    <location>
        <begin position="142"/>
        <end position="161"/>
    </location>
</feature>
<evidence type="ECO:0000313" key="3">
    <source>
        <dbReference type="EMBL" id="SFC88282.1"/>
    </source>
</evidence>
<protein>
    <recommendedName>
        <fullName evidence="2">HTH luxR-type domain-containing protein</fullName>
    </recommendedName>
</protein>
<feature type="domain" description="HTH luxR-type" evidence="2">
    <location>
        <begin position="316"/>
        <end position="370"/>
    </location>
</feature>
<keyword evidence="4" id="KW-1185">Reference proteome</keyword>
<dbReference type="GO" id="GO:0003677">
    <property type="term" value="F:DNA binding"/>
    <property type="evidence" value="ECO:0007669"/>
    <property type="project" value="InterPro"/>
</dbReference>
<feature type="compositionally biased region" description="Low complexity" evidence="1">
    <location>
        <begin position="1"/>
        <end position="29"/>
    </location>
</feature>
<dbReference type="PANTHER" id="PTHR34293">
    <property type="entry name" value="HTH-TYPE TRANSCRIPTIONAL REGULATOR TRMBL2"/>
    <property type="match status" value="1"/>
</dbReference>
<dbReference type="SUPFAM" id="SSF46894">
    <property type="entry name" value="C-terminal effector domain of the bipartite response regulators"/>
    <property type="match status" value="1"/>
</dbReference>
<dbReference type="InterPro" id="IPR036388">
    <property type="entry name" value="WH-like_DNA-bd_sf"/>
</dbReference>
<evidence type="ECO:0000256" key="1">
    <source>
        <dbReference type="SAM" id="MobiDB-lite"/>
    </source>
</evidence>
<proteinExistence type="predicted"/>
<dbReference type="STRING" id="910347.SAMN05421773_10738"/>
<dbReference type="Proteomes" id="UP000199207">
    <property type="component" value="Unassembled WGS sequence"/>
</dbReference>
<dbReference type="InterPro" id="IPR051797">
    <property type="entry name" value="TrmB-like"/>
</dbReference>
<sequence>MSTVAPPARSQSALSQSALPHSPHSPLPQVALAPAVDGRGRTGAADSPDDRAGALYRYAVRHGGIRALEPAAAELGVSLPELFLAAGRLVELGLLRTDDTAGGRLVPASPQDAAARLVAPVEREIFRQRDLVDRLRARITAVTDPSPGAGRSAGDDGDGRAGAIDGLHGTAEIRGLFTVAAEVCRKELLVLQPGHEREDLLEQLLAPCYGVLDRDVAVRVVCPHRSRTGFADRARARRLVENGARVRTLSRVPQATVVFDDTLAVVVELPPGPDGQPAARRVQDRGMVRFLTDLFDQLWETGTPFTSSEPGYAAAADDLQQAIARLMAQGLTDEVVARRLGMSVRTCRRHIASLLRDLDAVSRFQAGVQAAGRFTISPAAPAAPAPAVTAARSA</sequence>
<dbReference type="AlphaFoldDB" id="A0A1I1MTQ0"/>
<name>A0A1I1MTQ0_9ACTN</name>